<dbReference type="PROSITE" id="PS50871">
    <property type="entry name" value="C1Q"/>
    <property type="match status" value="1"/>
</dbReference>
<evidence type="ECO:0000313" key="4">
    <source>
        <dbReference type="EMBL" id="EKC39194.1"/>
    </source>
</evidence>
<dbReference type="HOGENOM" id="CLU_001074_8_3_1"/>
<accession>K1R6L9</accession>
<comment type="subcellular location">
    <subcellularLocation>
        <location evidence="1">Secreted</location>
    </subcellularLocation>
</comment>
<keyword evidence="3" id="KW-0732">Signal</keyword>
<dbReference type="Pfam" id="PF00386">
    <property type="entry name" value="C1q"/>
    <property type="match status" value="1"/>
</dbReference>
<gene>
    <name evidence="4" type="ORF">CGI_10024597</name>
</gene>
<dbReference type="Gene3D" id="2.60.120.40">
    <property type="match status" value="1"/>
</dbReference>
<organism evidence="4">
    <name type="scientific">Magallana gigas</name>
    <name type="common">Pacific oyster</name>
    <name type="synonym">Crassostrea gigas</name>
    <dbReference type="NCBI Taxonomy" id="29159"/>
    <lineage>
        <taxon>Eukaryota</taxon>
        <taxon>Metazoa</taxon>
        <taxon>Spiralia</taxon>
        <taxon>Lophotrochozoa</taxon>
        <taxon>Mollusca</taxon>
        <taxon>Bivalvia</taxon>
        <taxon>Autobranchia</taxon>
        <taxon>Pteriomorphia</taxon>
        <taxon>Ostreida</taxon>
        <taxon>Ostreoidea</taxon>
        <taxon>Ostreidae</taxon>
        <taxon>Magallana</taxon>
    </lineage>
</organism>
<evidence type="ECO:0000256" key="2">
    <source>
        <dbReference type="ARBA" id="ARBA00022525"/>
    </source>
</evidence>
<reference evidence="4" key="1">
    <citation type="journal article" date="2012" name="Nature">
        <title>The oyster genome reveals stress adaptation and complexity of shell formation.</title>
        <authorList>
            <person name="Zhang G."/>
            <person name="Fang X."/>
            <person name="Guo X."/>
            <person name="Li L."/>
            <person name="Luo R."/>
            <person name="Xu F."/>
            <person name="Yang P."/>
            <person name="Zhang L."/>
            <person name="Wang X."/>
            <person name="Qi H."/>
            <person name="Xiong Z."/>
            <person name="Que H."/>
            <person name="Xie Y."/>
            <person name="Holland P.W."/>
            <person name="Paps J."/>
            <person name="Zhu Y."/>
            <person name="Wu F."/>
            <person name="Chen Y."/>
            <person name="Wang J."/>
            <person name="Peng C."/>
            <person name="Meng J."/>
            <person name="Yang L."/>
            <person name="Liu J."/>
            <person name="Wen B."/>
            <person name="Zhang N."/>
            <person name="Huang Z."/>
            <person name="Zhu Q."/>
            <person name="Feng Y."/>
            <person name="Mount A."/>
            <person name="Hedgecock D."/>
            <person name="Xu Z."/>
            <person name="Liu Y."/>
            <person name="Domazet-Loso T."/>
            <person name="Du Y."/>
            <person name="Sun X."/>
            <person name="Zhang S."/>
            <person name="Liu B."/>
            <person name="Cheng P."/>
            <person name="Jiang X."/>
            <person name="Li J."/>
            <person name="Fan D."/>
            <person name="Wang W."/>
            <person name="Fu W."/>
            <person name="Wang T."/>
            <person name="Wang B."/>
            <person name="Zhang J."/>
            <person name="Peng Z."/>
            <person name="Li Y."/>
            <person name="Li N."/>
            <person name="Wang J."/>
            <person name="Chen M."/>
            <person name="He Y."/>
            <person name="Tan F."/>
            <person name="Song X."/>
            <person name="Zheng Q."/>
            <person name="Huang R."/>
            <person name="Yang H."/>
            <person name="Du X."/>
            <person name="Chen L."/>
            <person name="Yang M."/>
            <person name="Gaffney P.M."/>
            <person name="Wang S."/>
            <person name="Luo L."/>
            <person name="She Z."/>
            <person name="Ming Y."/>
            <person name="Huang W."/>
            <person name="Zhang S."/>
            <person name="Huang B."/>
            <person name="Zhang Y."/>
            <person name="Qu T."/>
            <person name="Ni P."/>
            <person name="Miao G."/>
            <person name="Wang J."/>
            <person name="Wang Q."/>
            <person name="Steinberg C.E."/>
            <person name="Wang H."/>
            <person name="Li N."/>
            <person name="Qian L."/>
            <person name="Zhang G."/>
            <person name="Li Y."/>
            <person name="Yang H."/>
            <person name="Liu X."/>
            <person name="Wang J."/>
            <person name="Yin Y."/>
            <person name="Wang J."/>
        </authorList>
    </citation>
    <scope>NUCLEOTIDE SEQUENCE [LARGE SCALE GENOMIC DNA]</scope>
    <source>
        <strain evidence="4">05x7-T-G4-1.051#20</strain>
    </source>
</reference>
<dbReference type="SMART" id="SM00110">
    <property type="entry name" value="C1Q"/>
    <property type="match status" value="1"/>
</dbReference>
<dbReference type="InParanoid" id="K1R6L9"/>
<dbReference type="PANTHER" id="PTHR22923:SF116">
    <property type="entry name" value="C1Q DOMAIN-CONTAINING PROTEIN"/>
    <property type="match status" value="1"/>
</dbReference>
<dbReference type="InterPro" id="IPR050822">
    <property type="entry name" value="Cerebellin_Synaptic_Org"/>
</dbReference>
<dbReference type="PRINTS" id="PR00007">
    <property type="entry name" value="COMPLEMNTC1Q"/>
</dbReference>
<dbReference type="EMBL" id="JH816189">
    <property type="protein sequence ID" value="EKC39194.1"/>
    <property type="molecule type" value="Genomic_DNA"/>
</dbReference>
<sequence>MFYQCRIVVCLAVPPTSDTTDHVAFHAYLSTSTQSGLRQHHTLVFDSVRVNKGNGYNKGDGIFVVPQTGLYVFTWTVTVQVNAWASVEIVVNGEVIGSAFADGNGAWDQGSGIILVEVNTGDHVFLRMQENGINAVNSNARGRTTFSGWKLF</sequence>
<evidence type="ECO:0000256" key="1">
    <source>
        <dbReference type="ARBA" id="ARBA00004613"/>
    </source>
</evidence>
<evidence type="ECO:0000256" key="3">
    <source>
        <dbReference type="ARBA" id="ARBA00022729"/>
    </source>
</evidence>
<dbReference type="GO" id="GO:0005576">
    <property type="term" value="C:extracellular region"/>
    <property type="evidence" value="ECO:0007669"/>
    <property type="project" value="UniProtKB-SubCell"/>
</dbReference>
<protein>
    <submittedName>
        <fullName evidence="4">Complement C1q-like protein 4</fullName>
    </submittedName>
</protein>
<dbReference type="SUPFAM" id="SSF49842">
    <property type="entry name" value="TNF-like"/>
    <property type="match status" value="1"/>
</dbReference>
<dbReference type="AlphaFoldDB" id="K1R6L9"/>
<name>K1R6L9_MAGGI</name>
<dbReference type="PANTHER" id="PTHR22923">
    <property type="entry name" value="CEREBELLIN-RELATED"/>
    <property type="match status" value="1"/>
</dbReference>
<dbReference type="InterPro" id="IPR001073">
    <property type="entry name" value="C1q_dom"/>
</dbReference>
<dbReference type="InterPro" id="IPR008983">
    <property type="entry name" value="Tumour_necrosis_fac-like_dom"/>
</dbReference>
<keyword evidence="2" id="KW-0964">Secreted</keyword>
<proteinExistence type="predicted"/>